<evidence type="ECO:0000313" key="2">
    <source>
        <dbReference type="Proteomes" id="UP000198211"/>
    </source>
</evidence>
<evidence type="ECO:0000313" key="1">
    <source>
        <dbReference type="EMBL" id="OWZ12232.1"/>
    </source>
</evidence>
<name>A0A225W3U3_9STRA</name>
<proteinExistence type="predicted"/>
<dbReference type="Proteomes" id="UP000198211">
    <property type="component" value="Unassembled WGS sequence"/>
</dbReference>
<gene>
    <name evidence="1" type="ORF">PHMEG_00014637</name>
</gene>
<sequence>MPVSTVVLLGAIVDSQHGIDSVRRNKNTKVNIREHTAHRLYFKHPSIEFSLVHLAGCLFQQWCVDMAAKIIEQRLLFHRHMNTKQYYRRKRFLGFRICFFEITLDRPLRAV</sequence>
<keyword evidence="2" id="KW-1185">Reference proteome</keyword>
<dbReference type="EMBL" id="NBNE01001903">
    <property type="protein sequence ID" value="OWZ12232.1"/>
    <property type="molecule type" value="Genomic_DNA"/>
</dbReference>
<comment type="caution">
    <text evidence="1">The sequence shown here is derived from an EMBL/GenBank/DDBJ whole genome shotgun (WGS) entry which is preliminary data.</text>
</comment>
<accession>A0A225W3U3</accession>
<reference evidence="2" key="1">
    <citation type="submission" date="2017-03" db="EMBL/GenBank/DDBJ databases">
        <title>Phytopthora megakarya and P. palmivora, two closely related causual agents of cacao black pod achieved similar genome size and gene model numbers by different mechanisms.</title>
        <authorList>
            <person name="Ali S."/>
            <person name="Shao J."/>
            <person name="Larry D.J."/>
            <person name="Kronmiller B."/>
            <person name="Shen D."/>
            <person name="Strem M.D."/>
            <person name="Melnick R.L."/>
            <person name="Guiltinan M.J."/>
            <person name="Tyler B.M."/>
            <person name="Meinhardt L.W."/>
            <person name="Bailey B.A."/>
        </authorList>
    </citation>
    <scope>NUCLEOTIDE SEQUENCE [LARGE SCALE GENOMIC DNA]</scope>
    <source>
        <strain evidence="2">zdho120</strain>
    </source>
</reference>
<organism evidence="1 2">
    <name type="scientific">Phytophthora megakarya</name>
    <dbReference type="NCBI Taxonomy" id="4795"/>
    <lineage>
        <taxon>Eukaryota</taxon>
        <taxon>Sar</taxon>
        <taxon>Stramenopiles</taxon>
        <taxon>Oomycota</taxon>
        <taxon>Peronosporomycetes</taxon>
        <taxon>Peronosporales</taxon>
        <taxon>Peronosporaceae</taxon>
        <taxon>Phytophthora</taxon>
    </lineage>
</organism>
<protein>
    <submittedName>
        <fullName evidence="1">Uncharacterized protein</fullName>
    </submittedName>
</protein>
<dbReference type="AlphaFoldDB" id="A0A225W3U3"/>